<name>A0ABN0TY55_9GAMM</name>
<accession>A0ABN0TY55</accession>
<protein>
    <submittedName>
        <fullName evidence="1">Uncharacterized protein</fullName>
    </submittedName>
</protein>
<dbReference type="Proteomes" id="UP001501476">
    <property type="component" value="Unassembled WGS sequence"/>
</dbReference>
<organism evidence="1 2">
    <name type="scientific">Methylophaga marina</name>
    <dbReference type="NCBI Taxonomy" id="45495"/>
    <lineage>
        <taxon>Bacteria</taxon>
        <taxon>Pseudomonadati</taxon>
        <taxon>Pseudomonadota</taxon>
        <taxon>Gammaproteobacteria</taxon>
        <taxon>Thiotrichales</taxon>
        <taxon>Piscirickettsiaceae</taxon>
        <taxon>Methylophaga</taxon>
    </lineage>
</organism>
<comment type="caution">
    <text evidence="1">The sequence shown here is derived from an EMBL/GenBank/DDBJ whole genome shotgun (WGS) entry which is preliminary data.</text>
</comment>
<sequence>MNSASFSQIVKTILTLLFIATNLVPIASARQDLPELTAELKQKAMECRAARSDCLQACNFPSRELERGREVADADIQACRDAHAKLVPQTTPEPTWTPEYASIPDVVGVLRFGSSVNAKGRDDWKRYCRSAAIVGDGAPLDIPKGATVKVSGIRYVTNPINTFDWSKNACRADSVEVLTTP</sequence>
<evidence type="ECO:0000313" key="1">
    <source>
        <dbReference type="EMBL" id="GAA0233103.1"/>
    </source>
</evidence>
<reference evidence="1 2" key="1">
    <citation type="journal article" date="2019" name="Int. J. Syst. Evol. Microbiol.">
        <title>The Global Catalogue of Microorganisms (GCM) 10K type strain sequencing project: providing services to taxonomists for standard genome sequencing and annotation.</title>
        <authorList>
            <consortium name="The Broad Institute Genomics Platform"/>
            <consortium name="The Broad Institute Genome Sequencing Center for Infectious Disease"/>
            <person name="Wu L."/>
            <person name="Ma J."/>
        </authorList>
    </citation>
    <scope>NUCLEOTIDE SEQUENCE [LARGE SCALE GENOMIC DNA]</scope>
    <source>
        <strain evidence="1 2">JCM 6886</strain>
    </source>
</reference>
<dbReference type="RefSeq" id="WP_286303399.1">
    <property type="nucleotide sequence ID" value="NZ_AP027741.1"/>
</dbReference>
<gene>
    <name evidence="1" type="ORF">GCM10008964_25460</name>
</gene>
<keyword evidence="2" id="KW-1185">Reference proteome</keyword>
<dbReference type="EMBL" id="BAAADG010000018">
    <property type="protein sequence ID" value="GAA0233103.1"/>
    <property type="molecule type" value="Genomic_DNA"/>
</dbReference>
<proteinExistence type="predicted"/>
<evidence type="ECO:0000313" key="2">
    <source>
        <dbReference type="Proteomes" id="UP001501476"/>
    </source>
</evidence>